<dbReference type="AlphaFoldDB" id="A0A653DE82"/>
<gene>
    <name evidence="1" type="ORF">CALMAC_LOCUS16857</name>
</gene>
<evidence type="ECO:0000313" key="2">
    <source>
        <dbReference type="Proteomes" id="UP000410492"/>
    </source>
</evidence>
<proteinExistence type="predicted"/>
<accession>A0A653DE82</accession>
<dbReference type="Proteomes" id="UP000410492">
    <property type="component" value="Unassembled WGS sequence"/>
</dbReference>
<protein>
    <submittedName>
        <fullName evidence="1">Uncharacterized protein</fullName>
    </submittedName>
</protein>
<organism evidence="1 2">
    <name type="scientific">Callosobruchus maculatus</name>
    <name type="common">Southern cowpea weevil</name>
    <name type="synonym">Pulse bruchid</name>
    <dbReference type="NCBI Taxonomy" id="64391"/>
    <lineage>
        <taxon>Eukaryota</taxon>
        <taxon>Metazoa</taxon>
        <taxon>Ecdysozoa</taxon>
        <taxon>Arthropoda</taxon>
        <taxon>Hexapoda</taxon>
        <taxon>Insecta</taxon>
        <taxon>Pterygota</taxon>
        <taxon>Neoptera</taxon>
        <taxon>Endopterygota</taxon>
        <taxon>Coleoptera</taxon>
        <taxon>Polyphaga</taxon>
        <taxon>Cucujiformia</taxon>
        <taxon>Chrysomeloidea</taxon>
        <taxon>Chrysomelidae</taxon>
        <taxon>Bruchinae</taxon>
        <taxon>Bruchini</taxon>
        <taxon>Callosobruchus</taxon>
    </lineage>
</organism>
<reference evidence="1 2" key="1">
    <citation type="submission" date="2019-01" db="EMBL/GenBank/DDBJ databases">
        <authorList>
            <person name="Sayadi A."/>
        </authorList>
    </citation>
    <scope>NUCLEOTIDE SEQUENCE [LARGE SCALE GENOMIC DNA]</scope>
</reference>
<name>A0A653DE82_CALMS</name>
<keyword evidence="2" id="KW-1185">Reference proteome</keyword>
<dbReference type="EMBL" id="CAACVG010011619">
    <property type="protein sequence ID" value="VEN58515.1"/>
    <property type="molecule type" value="Genomic_DNA"/>
</dbReference>
<evidence type="ECO:0000313" key="1">
    <source>
        <dbReference type="EMBL" id="VEN58515.1"/>
    </source>
</evidence>
<sequence>MQNAPVGQQEATRRQQQGPVLQQIWLGAHCRLSTPWTCCATDCYWR</sequence>